<dbReference type="Pfam" id="PF12704">
    <property type="entry name" value="MacB_PCD"/>
    <property type="match status" value="1"/>
</dbReference>
<evidence type="ECO:0000256" key="4">
    <source>
        <dbReference type="ARBA" id="ARBA00022989"/>
    </source>
</evidence>
<keyword evidence="3 7" id="KW-0812">Transmembrane</keyword>
<evidence type="ECO:0000256" key="2">
    <source>
        <dbReference type="ARBA" id="ARBA00022475"/>
    </source>
</evidence>
<name>A0A1F7YI83_9BACT</name>
<keyword evidence="4 7" id="KW-1133">Transmembrane helix</keyword>
<dbReference type="GO" id="GO:0005886">
    <property type="term" value="C:plasma membrane"/>
    <property type="evidence" value="ECO:0007669"/>
    <property type="project" value="UniProtKB-SubCell"/>
</dbReference>
<evidence type="ECO:0000259" key="9">
    <source>
        <dbReference type="Pfam" id="PF12704"/>
    </source>
</evidence>
<dbReference type="AlphaFoldDB" id="A0A1F7YI83"/>
<dbReference type="EMBL" id="MGGI01000012">
    <property type="protein sequence ID" value="OGM26599.1"/>
    <property type="molecule type" value="Genomic_DNA"/>
</dbReference>
<evidence type="ECO:0000313" key="11">
    <source>
        <dbReference type="Proteomes" id="UP000178851"/>
    </source>
</evidence>
<feature type="transmembrane region" description="Helical" evidence="7">
    <location>
        <begin position="23"/>
        <end position="43"/>
    </location>
</feature>
<proteinExistence type="inferred from homology"/>
<evidence type="ECO:0000256" key="6">
    <source>
        <dbReference type="ARBA" id="ARBA00038076"/>
    </source>
</evidence>
<gene>
    <name evidence="10" type="ORF">A2627_01085</name>
</gene>
<protein>
    <recommendedName>
        <fullName evidence="12">Multidrug ABC transporter substrate-binding protein</fullName>
    </recommendedName>
</protein>
<feature type="transmembrane region" description="Helical" evidence="7">
    <location>
        <begin position="361"/>
        <end position="383"/>
    </location>
</feature>
<feature type="domain" description="ABC3 transporter permease C-terminal" evidence="8">
    <location>
        <begin position="283"/>
        <end position="393"/>
    </location>
</feature>
<dbReference type="InterPro" id="IPR003838">
    <property type="entry name" value="ABC3_permease_C"/>
</dbReference>
<evidence type="ECO:0000259" key="8">
    <source>
        <dbReference type="Pfam" id="PF02687"/>
    </source>
</evidence>
<comment type="subcellular location">
    <subcellularLocation>
        <location evidence="1">Cell membrane</location>
        <topology evidence="1">Multi-pass membrane protein</topology>
    </subcellularLocation>
</comment>
<dbReference type="PANTHER" id="PTHR30572">
    <property type="entry name" value="MEMBRANE COMPONENT OF TRANSPORTER-RELATED"/>
    <property type="match status" value="1"/>
</dbReference>
<sequence length="400" mass="41901">MGNFKETVILAVKSITRNKTRSGLTMLGIIIGVAAVILLVSLGQGLQKYITGQFEELGTNLIVILPGKVNLSQGFSGPPNFAGSKLTLKQVSGISRLGGPIDEAGAAIEIPSAVRYKGKSKYTTIAGITSNYSRIRNIRVASGREINQSDVDLARKVVLMGKGITENLFGQTQAIGNEITIGQEKFEIIGILEKIGSGGIGFDIDSFVAMPVTSAQRFSGNNNVQAVTVKAKTKEDIPLAINAVKSYLNKELTEDDFSVIDQGNLVSSINQILGVLTAALGGIAAISLVVGGVGIMNIMLVTVTERTREIGLRKAVGAKPNDILLQFLTEAIVLSTLGGSIGIAIGWLGSQALSRAFPTSVSFASVALAFGVSAAVGIIFGVAPAIRASRLNPIDALRYE</sequence>
<evidence type="ECO:0000256" key="7">
    <source>
        <dbReference type="SAM" id="Phobius"/>
    </source>
</evidence>
<comment type="caution">
    <text evidence="10">The sequence shown here is derived from an EMBL/GenBank/DDBJ whole genome shotgun (WGS) entry which is preliminary data.</text>
</comment>
<dbReference type="GO" id="GO:0022857">
    <property type="term" value="F:transmembrane transporter activity"/>
    <property type="evidence" value="ECO:0007669"/>
    <property type="project" value="TreeGrafter"/>
</dbReference>
<feature type="transmembrane region" description="Helical" evidence="7">
    <location>
        <begin position="272"/>
        <end position="302"/>
    </location>
</feature>
<evidence type="ECO:0008006" key="12">
    <source>
        <dbReference type="Google" id="ProtNLM"/>
    </source>
</evidence>
<keyword evidence="2" id="KW-1003">Cell membrane</keyword>
<evidence type="ECO:0000313" key="10">
    <source>
        <dbReference type="EMBL" id="OGM26599.1"/>
    </source>
</evidence>
<evidence type="ECO:0000256" key="3">
    <source>
        <dbReference type="ARBA" id="ARBA00022692"/>
    </source>
</evidence>
<dbReference type="PANTHER" id="PTHR30572:SF4">
    <property type="entry name" value="ABC TRANSPORTER PERMEASE YTRF"/>
    <property type="match status" value="1"/>
</dbReference>
<feature type="transmembrane region" description="Helical" evidence="7">
    <location>
        <begin position="323"/>
        <end position="349"/>
    </location>
</feature>
<dbReference type="InterPro" id="IPR025857">
    <property type="entry name" value="MacB_PCD"/>
</dbReference>
<dbReference type="Pfam" id="PF02687">
    <property type="entry name" value="FtsX"/>
    <property type="match status" value="1"/>
</dbReference>
<dbReference type="Proteomes" id="UP000178851">
    <property type="component" value="Unassembled WGS sequence"/>
</dbReference>
<feature type="domain" description="MacB-like periplasmic core" evidence="9">
    <location>
        <begin position="22"/>
        <end position="246"/>
    </location>
</feature>
<keyword evidence="5 7" id="KW-0472">Membrane</keyword>
<comment type="similarity">
    <text evidence="6">Belongs to the ABC-4 integral membrane protein family.</text>
</comment>
<reference evidence="10 11" key="1">
    <citation type="journal article" date="2016" name="Nat. Commun.">
        <title>Thousands of microbial genomes shed light on interconnected biogeochemical processes in an aquifer system.</title>
        <authorList>
            <person name="Anantharaman K."/>
            <person name="Brown C.T."/>
            <person name="Hug L.A."/>
            <person name="Sharon I."/>
            <person name="Castelle C.J."/>
            <person name="Probst A.J."/>
            <person name="Thomas B.C."/>
            <person name="Singh A."/>
            <person name="Wilkins M.J."/>
            <person name="Karaoz U."/>
            <person name="Brodie E.L."/>
            <person name="Williams K.H."/>
            <person name="Hubbard S.S."/>
            <person name="Banfield J.F."/>
        </authorList>
    </citation>
    <scope>NUCLEOTIDE SEQUENCE [LARGE SCALE GENOMIC DNA]</scope>
</reference>
<dbReference type="InterPro" id="IPR050250">
    <property type="entry name" value="Macrolide_Exporter_MacB"/>
</dbReference>
<evidence type="ECO:0000256" key="1">
    <source>
        <dbReference type="ARBA" id="ARBA00004651"/>
    </source>
</evidence>
<evidence type="ECO:0000256" key="5">
    <source>
        <dbReference type="ARBA" id="ARBA00023136"/>
    </source>
</evidence>
<accession>A0A1F7YI83</accession>
<organism evidence="10 11">
    <name type="scientific">Candidatus Woesebacteria bacterium RIFCSPHIGHO2_01_FULL_39_28</name>
    <dbReference type="NCBI Taxonomy" id="1802496"/>
    <lineage>
        <taxon>Bacteria</taxon>
        <taxon>Candidatus Woeseibacteriota</taxon>
    </lineage>
</organism>